<dbReference type="InterPro" id="IPR027417">
    <property type="entry name" value="P-loop_NTPase"/>
</dbReference>
<dbReference type="NCBIfam" id="TIGR00152">
    <property type="entry name" value="dephospho-CoA kinase"/>
    <property type="match status" value="1"/>
</dbReference>
<comment type="function">
    <text evidence="5">Catalyzes the phosphorylation of the 3'-hydroxyl group of dephosphocoenzyme A to form coenzyme A.</text>
</comment>
<keyword evidence="2 5" id="KW-0547">Nucleotide-binding</keyword>
<dbReference type="PROSITE" id="PS51219">
    <property type="entry name" value="DPCK"/>
    <property type="match status" value="1"/>
</dbReference>
<accession>A0A656D9F4</accession>
<dbReference type="GO" id="GO:0005737">
    <property type="term" value="C:cytoplasm"/>
    <property type="evidence" value="ECO:0007669"/>
    <property type="project" value="UniProtKB-SubCell"/>
</dbReference>
<dbReference type="AlphaFoldDB" id="A0A656D9F4"/>
<dbReference type="SUPFAM" id="SSF52540">
    <property type="entry name" value="P-loop containing nucleoside triphosphate hydrolases"/>
    <property type="match status" value="1"/>
</dbReference>
<dbReference type="GO" id="GO:0015937">
    <property type="term" value="P:coenzyme A biosynthetic process"/>
    <property type="evidence" value="ECO:0007669"/>
    <property type="project" value="UniProtKB-UniRule"/>
</dbReference>
<dbReference type="Proteomes" id="UP000243105">
    <property type="component" value="Unassembled WGS sequence"/>
</dbReference>
<sequence>MQFKHGILTIGVTGGIGSGKTTVCRFFEELGAKVIYADDLAKRIMEEDENLKKKIKKIFGEEAYIGGKLNRKFIADIIFSDETKKSKLESLVHPAVIREIISEFKKIAREKSYDFVIVEAALIFESGFDSELDYIIVVDADEEVKIKRIMERDNCSREEVLNRMKMQMDPAKKRELADIFIQNDGDIETLRNKVKFLYSLFQKISKLTGDS</sequence>
<dbReference type="GO" id="GO:0005524">
    <property type="term" value="F:ATP binding"/>
    <property type="evidence" value="ECO:0007669"/>
    <property type="project" value="UniProtKB-UniRule"/>
</dbReference>
<comment type="subcellular location">
    <subcellularLocation>
        <location evidence="5">Cytoplasm</location>
    </subcellularLocation>
</comment>
<keyword evidence="3 5" id="KW-0067">ATP-binding</keyword>
<name>A0A656D9F4_KRYT1</name>
<keyword evidence="5" id="KW-0963">Cytoplasm</keyword>
<keyword evidence="5 8" id="KW-0418">Kinase</keyword>
<proteinExistence type="inferred from homology"/>
<dbReference type="Gene3D" id="3.40.50.300">
    <property type="entry name" value="P-loop containing nucleotide triphosphate hydrolases"/>
    <property type="match status" value="1"/>
</dbReference>
<evidence type="ECO:0000256" key="4">
    <source>
        <dbReference type="ARBA" id="ARBA00022993"/>
    </source>
</evidence>
<dbReference type="RefSeq" id="WP_081040999.1">
    <property type="nucleotide sequence ID" value="NZ_CZVU01000048.1"/>
</dbReference>
<dbReference type="Proteomes" id="UP000243065">
    <property type="component" value="Unassembled WGS sequence"/>
</dbReference>
<comment type="similarity">
    <text evidence="1 5">Belongs to the CoaE family.</text>
</comment>
<gene>
    <name evidence="5" type="primary">coaE</name>
    <name evidence="8" type="ORF">JGI24_01114</name>
    <name evidence="7" type="ORF">JGI25_00082</name>
</gene>
<evidence type="ECO:0000313" key="10">
    <source>
        <dbReference type="Proteomes" id="UP000243105"/>
    </source>
</evidence>
<evidence type="ECO:0000313" key="7">
    <source>
        <dbReference type="EMBL" id="CUS96305.1"/>
    </source>
</evidence>
<comment type="catalytic activity">
    <reaction evidence="5">
        <text>3'-dephospho-CoA + ATP = ADP + CoA + H(+)</text>
        <dbReference type="Rhea" id="RHEA:18245"/>
        <dbReference type="ChEBI" id="CHEBI:15378"/>
        <dbReference type="ChEBI" id="CHEBI:30616"/>
        <dbReference type="ChEBI" id="CHEBI:57287"/>
        <dbReference type="ChEBI" id="CHEBI:57328"/>
        <dbReference type="ChEBI" id="CHEBI:456216"/>
        <dbReference type="EC" id="2.7.1.24"/>
    </reaction>
</comment>
<dbReference type="PANTHER" id="PTHR10695">
    <property type="entry name" value="DEPHOSPHO-COA KINASE-RELATED"/>
    <property type="match status" value="1"/>
</dbReference>
<dbReference type="Pfam" id="PF01121">
    <property type="entry name" value="CoaE"/>
    <property type="match status" value="1"/>
</dbReference>
<evidence type="ECO:0000256" key="6">
    <source>
        <dbReference type="NCBIfam" id="TIGR00152"/>
    </source>
</evidence>
<evidence type="ECO:0000313" key="8">
    <source>
        <dbReference type="EMBL" id="CUT02371.1"/>
    </source>
</evidence>
<comment type="pathway">
    <text evidence="5">Cofactor biosynthesis; coenzyme A biosynthesis; CoA from (R)-pantothenate: step 5/5.</text>
</comment>
<dbReference type="InterPro" id="IPR001977">
    <property type="entry name" value="Depp_CoAkinase"/>
</dbReference>
<feature type="binding site" evidence="5">
    <location>
        <begin position="17"/>
        <end position="22"/>
    </location>
    <ligand>
        <name>ATP</name>
        <dbReference type="ChEBI" id="CHEBI:30616"/>
    </ligand>
</feature>
<dbReference type="PANTHER" id="PTHR10695:SF46">
    <property type="entry name" value="BIFUNCTIONAL COENZYME A SYNTHASE-RELATED"/>
    <property type="match status" value="1"/>
</dbReference>
<evidence type="ECO:0000256" key="1">
    <source>
        <dbReference type="ARBA" id="ARBA00009018"/>
    </source>
</evidence>
<reference evidence="9 10" key="1">
    <citation type="submission" date="2015-11" db="EMBL/GenBank/DDBJ databases">
        <authorList>
            <person name="Varghese N."/>
        </authorList>
    </citation>
    <scope>NUCLEOTIDE SEQUENCE [LARGE SCALE GENOMIC DNA]</scope>
    <source>
        <strain evidence="8 9">JGI-24</strain>
        <strain evidence="7 10">JGI-25</strain>
    </source>
</reference>
<dbReference type="CDD" id="cd02022">
    <property type="entry name" value="DPCK"/>
    <property type="match status" value="1"/>
</dbReference>
<protein>
    <recommendedName>
        <fullName evidence="5 6">Dephospho-CoA kinase</fullName>
        <ecNumber evidence="5 6">2.7.1.24</ecNumber>
    </recommendedName>
    <alternativeName>
        <fullName evidence="5">Dephosphocoenzyme A kinase</fullName>
    </alternativeName>
</protein>
<evidence type="ECO:0000256" key="2">
    <source>
        <dbReference type="ARBA" id="ARBA00022741"/>
    </source>
</evidence>
<organism evidence="8 9">
    <name type="scientific">Kryptobacter tengchongensis</name>
    <dbReference type="NCBI Taxonomy" id="1643429"/>
    <lineage>
        <taxon>Bacteria</taxon>
        <taxon>Pseudomonadati</taxon>
        <taxon>Candidatus Kryptoniota</taxon>
        <taxon>Candidatus Kryptobacter</taxon>
    </lineage>
</organism>
<dbReference type="UniPathway" id="UPA00241">
    <property type="reaction ID" value="UER00356"/>
</dbReference>
<evidence type="ECO:0000313" key="9">
    <source>
        <dbReference type="Proteomes" id="UP000243065"/>
    </source>
</evidence>
<dbReference type="EMBL" id="CZVV01000003">
    <property type="protein sequence ID" value="CUS96305.1"/>
    <property type="molecule type" value="Genomic_DNA"/>
</dbReference>
<dbReference type="EMBL" id="CZVU01000048">
    <property type="protein sequence ID" value="CUT02371.1"/>
    <property type="molecule type" value="Genomic_DNA"/>
</dbReference>
<keyword evidence="9" id="KW-1185">Reference proteome</keyword>
<keyword evidence="4 5" id="KW-0173">Coenzyme A biosynthesis</keyword>
<dbReference type="GO" id="GO:0004140">
    <property type="term" value="F:dephospho-CoA kinase activity"/>
    <property type="evidence" value="ECO:0007669"/>
    <property type="project" value="UniProtKB-UniRule"/>
</dbReference>
<dbReference type="EC" id="2.7.1.24" evidence="5 6"/>
<evidence type="ECO:0000256" key="5">
    <source>
        <dbReference type="HAMAP-Rule" id="MF_00376"/>
    </source>
</evidence>
<keyword evidence="5" id="KW-0808">Transferase</keyword>
<dbReference type="HAMAP" id="MF_00376">
    <property type="entry name" value="Dephospho_CoA_kinase"/>
    <property type="match status" value="1"/>
</dbReference>
<evidence type="ECO:0000256" key="3">
    <source>
        <dbReference type="ARBA" id="ARBA00022840"/>
    </source>
</evidence>
<dbReference type="OrthoDB" id="9812943at2"/>